<feature type="domain" description="Peptidase M20 dimerisation" evidence="3">
    <location>
        <begin position="137"/>
        <end position="226"/>
    </location>
</feature>
<dbReference type="InterPro" id="IPR002933">
    <property type="entry name" value="Peptidase_M20"/>
</dbReference>
<reference evidence="4 5" key="1">
    <citation type="submission" date="2024-06" db="EMBL/GenBank/DDBJ databases">
        <title>Complete genome of Phlyctema vagabunda strain 19-DSS-EL-015.</title>
        <authorList>
            <person name="Fiorenzani C."/>
        </authorList>
    </citation>
    <scope>NUCLEOTIDE SEQUENCE [LARGE SCALE GENOMIC DNA]</scope>
    <source>
        <strain evidence="4 5">19-DSS-EL-015</strain>
    </source>
</reference>
<sequence>MFQEVKACKLITDWLESRGWEIERAAYGLDTAFEAKFSVRKGGRTVCFNAEYDALPGIGHGCGHNLIATASLASAVGVSAALNNYNLPGTVILMGTPAEETGGGKYIMANNGAWKNVDVCMMTHGMPDFSTPLCVTKASWKFRAQFHGKSSHAAAAPWDGLNACDAIVMAYNGLSLLRQQIEKSDSIQGVIISAGKAPNIIPDYAEGSYSLRSTNSPKLEALRKRVIPVFEGAASATGCTVKLFWDALYEDVVTNRSLANRYRNYMINKLGMKAEDMLPLDEAERKYTQNGSSDMGNCTYIAPGIQAMFAINAADMPHTKLFCDAAGLDFAHQEAIRAGKANAFVGIDVLFDDKFFQAVKVEWEQAMKKAGRIEV</sequence>
<gene>
    <name evidence="4" type="ORF">PVAG01_07847</name>
</gene>
<comment type="caution">
    <text evidence="4">The sequence shown here is derived from an EMBL/GenBank/DDBJ whole genome shotgun (WGS) entry which is preliminary data.</text>
</comment>
<dbReference type="Pfam" id="PF07687">
    <property type="entry name" value="M20_dimer"/>
    <property type="match status" value="1"/>
</dbReference>
<dbReference type="Gene3D" id="3.40.630.10">
    <property type="entry name" value="Zn peptidases"/>
    <property type="match status" value="1"/>
</dbReference>
<dbReference type="InterPro" id="IPR017144">
    <property type="entry name" value="Xaa-Arg_dipeptidase"/>
</dbReference>
<proteinExistence type="inferred from homology"/>
<dbReference type="PANTHER" id="PTHR30575">
    <property type="entry name" value="PEPTIDASE M20"/>
    <property type="match status" value="1"/>
</dbReference>
<evidence type="ECO:0000256" key="2">
    <source>
        <dbReference type="PIRNR" id="PIRNR037226"/>
    </source>
</evidence>
<dbReference type="InterPro" id="IPR017439">
    <property type="entry name" value="Amidohydrolase"/>
</dbReference>
<dbReference type="Proteomes" id="UP001629113">
    <property type="component" value="Unassembled WGS sequence"/>
</dbReference>
<name>A0ABR4PE45_9HELO</name>
<dbReference type="PANTHER" id="PTHR30575:SF0">
    <property type="entry name" value="XAA-ARG DIPEPTIDASE"/>
    <property type="match status" value="1"/>
</dbReference>
<evidence type="ECO:0000256" key="1">
    <source>
        <dbReference type="ARBA" id="ARBA00006247"/>
    </source>
</evidence>
<comment type="similarity">
    <text evidence="1 2">Belongs to the peptidase M20A family.</text>
</comment>
<dbReference type="PIRSF" id="PIRSF037226">
    <property type="entry name" value="Amidohydrolase_ACY1L2_prd"/>
    <property type="match status" value="1"/>
</dbReference>
<dbReference type="CDD" id="cd05672">
    <property type="entry name" value="M20_ACY1L2-like"/>
    <property type="match status" value="1"/>
</dbReference>
<dbReference type="InterPro" id="IPR052030">
    <property type="entry name" value="Peptidase_M20/M20A_hydrolases"/>
</dbReference>
<dbReference type="NCBIfam" id="TIGR01891">
    <property type="entry name" value="amidohydrolases"/>
    <property type="match status" value="1"/>
</dbReference>
<organism evidence="4 5">
    <name type="scientific">Phlyctema vagabunda</name>
    <dbReference type="NCBI Taxonomy" id="108571"/>
    <lineage>
        <taxon>Eukaryota</taxon>
        <taxon>Fungi</taxon>
        <taxon>Dikarya</taxon>
        <taxon>Ascomycota</taxon>
        <taxon>Pezizomycotina</taxon>
        <taxon>Leotiomycetes</taxon>
        <taxon>Helotiales</taxon>
        <taxon>Dermateaceae</taxon>
        <taxon>Phlyctema</taxon>
    </lineage>
</organism>
<evidence type="ECO:0000313" key="5">
    <source>
        <dbReference type="Proteomes" id="UP001629113"/>
    </source>
</evidence>
<keyword evidence="5" id="KW-1185">Reference proteome</keyword>
<dbReference type="Gene3D" id="3.30.70.360">
    <property type="match status" value="1"/>
</dbReference>
<accession>A0ABR4PE45</accession>
<evidence type="ECO:0000259" key="3">
    <source>
        <dbReference type="Pfam" id="PF07687"/>
    </source>
</evidence>
<protein>
    <recommendedName>
        <fullName evidence="2">Peptidase M20 domain-containing protein 2</fullName>
    </recommendedName>
</protein>
<dbReference type="Pfam" id="PF01546">
    <property type="entry name" value="Peptidase_M20"/>
    <property type="match status" value="1"/>
</dbReference>
<evidence type="ECO:0000313" key="4">
    <source>
        <dbReference type="EMBL" id="KAL3421402.1"/>
    </source>
</evidence>
<dbReference type="InterPro" id="IPR036264">
    <property type="entry name" value="Bact_exopeptidase_dim_dom"/>
</dbReference>
<dbReference type="EMBL" id="JBFCZG010000006">
    <property type="protein sequence ID" value="KAL3421402.1"/>
    <property type="molecule type" value="Genomic_DNA"/>
</dbReference>
<dbReference type="InterPro" id="IPR011650">
    <property type="entry name" value="Peptidase_M20_dimer"/>
</dbReference>
<dbReference type="SUPFAM" id="SSF53187">
    <property type="entry name" value="Zn-dependent exopeptidases"/>
    <property type="match status" value="1"/>
</dbReference>
<dbReference type="SUPFAM" id="SSF55031">
    <property type="entry name" value="Bacterial exopeptidase dimerisation domain"/>
    <property type="match status" value="1"/>
</dbReference>